<evidence type="ECO:0000313" key="3">
    <source>
        <dbReference type="EMBL" id="PIO60401.1"/>
    </source>
</evidence>
<proteinExistence type="predicted"/>
<keyword evidence="4" id="KW-1185">Reference proteome</keyword>
<gene>
    <name evidence="3" type="ORF">TELCIR_18101</name>
</gene>
<dbReference type="Proteomes" id="UP000230423">
    <property type="component" value="Unassembled WGS sequence"/>
</dbReference>
<dbReference type="InterPro" id="IPR009061">
    <property type="entry name" value="DNA-bd_dom_put_sf"/>
</dbReference>
<dbReference type="SUPFAM" id="SSF46955">
    <property type="entry name" value="Putative DNA-binding domain"/>
    <property type="match status" value="1"/>
</dbReference>
<dbReference type="InterPro" id="IPR003380">
    <property type="entry name" value="SKI/SNO/DAC"/>
</dbReference>
<organism evidence="3 4">
    <name type="scientific">Teladorsagia circumcincta</name>
    <name type="common">Brown stomach worm</name>
    <name type="synonym">Ostertagia circumcincta</name>
    <dbReference type="NCBI Taxonomy" id="45464"/>
    <lineage>
        <taxon>Eukaryota</taxon>
        <taxon>Metazoa</taxon>
        <taxon>Ecdysozoa</taxon>
        <taxon>Nematoda</taxon>
        <taxon>Chromadorea</taxon>
        <taxon>Rhabditida</taxon>
        <taxon>Rhabditina</taxon>
        <taxon>Rhabditomorpha</taxon>
        <taxon>Strongyloidea</taxon>
        <taxon>Trichostrongylidae</taxon>
        <taxon>Teladorsagia</taxon>
    </lineage>
</organism>
<evidence type="ECO:0000256" key="1">
    <source>
        <dbReference type="SAM" id="MobiDB-lite"/>
    </source>
</evidence>
<evidence type="ECO:0000313" key="4">
    <source>
        <dbReference type="Proteomes" id="UP000230423"/>
    </source>
</evidence>
<feature type="region of interest" description="Disordered" evidence="1">
    <location>
        <begin position="88"/>
        <end position="113"/>
    </location>
</feature>
<name>A0A2G9TQY8_TELCI</name>
<dbReference type="Gene3D" id="3.10.260.20">
    <property type="entry name" value="Ski"/>
    <property type="match status" value="1"/>
</dbReference>
<dbReference type="InterPro" id="IPR037000">
    <property type="entry name" value="Ski_DNA-bd_sf"/>
</dbReference>
<dbReference type="AlphaFoldDB" id="A0A2G9TQY8"/>
<feature type="domain" description="SKI/SNO/DAC" evidence="2">
    <location>
        <begin position="2"/>
        <end position="77"/>
    </location>
</feature>
<reference evidence="3 4" key="1">
    <citation type="submission" date="2015-09" db="EMBL/GenBank/DDBJ databases">
        <title>Draft genome of the parasitic nematode Teladorsagia circumcincta isolate WARC Sus (inbred).</title>
        <authorList>
            <person name="Mitreva M."/>
        </authorList>
    </citation>
    <scope>NUCLEOTIDE SEQUENCE [LARGE SCALE GENOMIC DNA]</scope>
    <source>
        <strain evidence="3 4">S</strain>
    </source>
</reference>
<dbReference type="Pfam" id="PF02437">
    <property type="entry name" value="Ski_Sno_DHD"/>
    <property type="match status" value="1"/>
</dbReference>
<accession>A0A2G9TQY8</accession>
<dbReference type="EMBL" id="KZ355546">
    <property type="protein sequence ID" value="PIO60401.1"/>
    <property type="molecule type" value="Genomic_DNA"/>
</dbReference>
<sequence length="137" mass="15113">MVLGGEPRVPIHLLLSRVLFTQGVSEIQAMMDDLNIHKSIATNEQAERLRKMDAEVSATQDLSNLNLVTRSDAERICGIVRIESTPSTHEPIGLAPVGECSRPRPGTFPTLGPDRDVLLLREKGVLQGYDEKEMLPN</sequence>
<protein>
    <recommendedName>
        <fullName evidence="2">SKI/SNO/DAC domain-containing protein</fullName>
    </recommendedName>
</protein>
<evidence type="ECO:0000259" key="2">
    <source>
        <dbReference type="Pfam" id="PF02437"/>
    </source>
</evidence>
<dbReference type="OrthoDB" id="3938623at2759"/>